<dbReference type="Pfam" id="PF00772">
    <property type="entry name" value="DnaB"/>
    <property type="match status" value="1"/>
</dbReference>
<dbReference type="SUPFAM" id="SSF52540">
    <property type="entry name" value="P-loop containing nucleoside triphosphate hydrolases"/>
    <property type="match status" value="1"/>
</dbReference>
<dbReference type="InterPro" id="IPR027417">
    <property type="entry name" value="P-loop_NTPase"/>
</dbReference>
<dbReference type="GO" id="GO:0003677">
    <property type="term" value="F:DNA binding"/>
    <property type="evidence" value="ECO:0007669"/>
    <property type="project" value="UniProtKB-UniRule"/>
</dbReference>
<dbReference type="SUPFAM" id="SSF48024">
    <property type="entry name" value="N-terminal domain of DnaB helicase"/>
    <property type="match status" value="1"/>
</dbReference>
<evidence type="ECO:0000256" key="2">
    <source>
        <dbReference type="ARBA" id="ARBA00022515"/>
    </source>
</evidence>
<evidence type="ECO:0000256" key="1">
    <source>
        <dbReference type="ARBA" id="ARBA00008428"/>
    </source>
</evidence>
<reference evidence="16" key="1">
    <citation type="submission" date="2016-10" db="EMBL/GenBank/DDBJ databases">
        <authorList>
            <person name="Varghese N."/>
            <person name="Submissions S."/>
        </authorList>
    </citation>
    <scope>NUCLEOTIDE SEQUENCE [LARGE SCALE GENOMIC DNA]</scope>
    <source>
        <strain evidence="16">DSM 9751</strain>
    </source>
</reference>
<feature type="domain" description="SF4 helicase" evidence="14">
    <location>
        <begin position="169"/>
        <end position="434"/>
    </location>
</feature>
<evidence type="ECO:0000256" key="11">
    <source>
        <dbReference type="NCBIfam" id="TIGR00665"/>
    </source>
</evidence>
<evidence type="ECO:0000313" key="15">
    <source>
        <dbReference type="EMBL" id="SEB72859.1"/>
    </source>
</evidence>
<comment type="catalytic activity">
    <reaction evidence="10 12">
        <text>ATP + H2O = ADP + phosphate + H(+)</text>
        <dbReference type="Rhea" id="RHEA:13065"/>
        <dbReference type="ChEBI" id="CHEBI:15377"/>
        <dbReference type="ChEBI" id="CHEBI:15378"/>
        <dbReference type="ChEBI" id="CHEBI:30616"/>
        <dbReference type="ChEBI" id="CHEBI:43474"/>
        <dbReference type="ChEBI" id="CHEBI:456216"/>
        <dbReference type="EC" id="5.6.2.3"/>
    </reaction>
</comment>
<dbReference type="AlphaFoldDB" id="A0A1H4LPZ6"/>
<keyword evidence="2 12" id="KW-0639">Primosome</keyword>
<keyword evidence="8 12" id="KW-0238">DNA-binding</keyword>
<dbReference type="InterPro" id="IPR016136">
    <property type="entry name" value="DNA_helicase_N/primase_C"/>
</dbReference>
<sequence length="475" mass="51126">MRDPYSLEAEHAVLGAMLIKPELIDILSADLKTSDFFFADNRAVFDAIQALKAAGTPVDFLTVAEKIGTLGEDSSALAYCADLHRNTPSAANARAYANTVLERSTVRALMTAAQAIHEIAQGDSGTEDKITQAQAEINAIGSSSAGSETITAGEAVRKHIEELERREALGGAMDGLATGIPSLDAKIMGLKGGQLIIVAGRPKMGKTTLAMNIVDNVAVHSGKRVLVFSQEMSHGELMDKSLASLGNIPLRALKDGSALSTHPTQMLEASNLIHGAAIELYDRSGVTVSRIRAVSRRQKMNFGLDLIVVDHIGLVDVDDARANSVQRISEITRQLKLLAKELDVPVIALSQLNRQLEQRPNKRPVPSDLRDSGSIEQDADMIIFVYRDEVYEPNTKDRGVAEIIIGAARGIQPCTVRVAYQGGYSRFIDLQAIAGSPPPDLFDDSADYAPKPESPVAKVTSMAERYNKSYGGHRS</sequence>
<evidence type="ECO:0000256" key="9">
    <source>
        <dbReference type="ARBA" id="ARBA00023235"/>
    </source>
</evidence>
<dbReference type="EMBL" id="FNTJ01000001">
    <property type="protein sequence ID" value="SEB72859.1"/>
    <property type="molecule type" value="Genomic_DNA"/>
</dbReference>
<dbReference type="InterPro" id="IPR003593">
    <property type="entry name" value="AAA+_ATPase"/>
</dbReference>
<organism evidence="15 16">
    <name type="scientific">Pseudomonas saponiphila</name>
    <dbReference type="NCBI Taxonomy" id="556534"/>
    <lineage>
        <taxon>Bacteria</taxon>
        <taxon>Pseudomonadati</taxon>
        <taxon>Pseudomonadota</taxon>
        <taxon>Gammaproteobacteria</taxon>
        <taxon>Pseudomonadales</taxon>
        <taxon>Pseudomonadaceae</taxon>
        <taxon>Pseudomonas</taxon>
    </lineage>
</organism>
<dbReference type="RefSeq" id="WP_092312822.1">
    <property type="nucleotide sequence ID" value="NZ_FNTJ01000001.1"/>
</dbReference>
<keyword evidence="7 12" id="KW-0067">ATP-binding</keyword>
<evidence type="ECO:0000259" key="14">
    <source>
        <dbReference type="PROSITE" id="PS51199"/>
    </source>
</evidence>
<comment type="function">
    <text evidence="12">The main replicative DNA helicase, it participates in initiation and elongation during chromosome replication. Travels ahead of the DNA replisome, separating dsDNA into templates for DNA synthesis. A processive ATP-dependent 5'-3' DNA helicase it has DNA-dependent ATPase activity.</text>
</comment>
<dbReference type="InterPro" id="IPR007692">
    <property type="entry name" value="DNA_helicase_DnaB"/>
</dbReference>
<dbReference type="GO" id="GO:1990077">
    <property type="term" value="C:primosome complex"/>
    <property type="evidence" value="ECO:0007669"/>
    <property type="project" value="UniProtKB-UniRule"/>
</dbReference>
<evidence type="ECO:0000313" key="16">
    <source>
        <dbReference type="Proteomes" id="UP000198982"/>
    </source>
</evidence>
<evidence type="ECO:0000256" key="8">
    <source>
        <dbReference type="ARBA" id="ARBA00023125"/>
    </source>
</evidence>
<evidence type="ECO:0000256" key="6">
    <source>
        <dbReference type="ARBA" id="ARBA00022806"/>
    </source>
</evidence>
<evidence type="ECO:0000256" key="13">
    <source>
        <dbReference type="SAM" id="MobiDB-lite"/>
    </source>
</evidence>
<keyword evidence="3 12" id="KW-0235">DNA replication</keyword>
<dbReference type="GO" id="GO:0043139">
    <property type="term" value="F:5'-3' DNA helicase activity"/>
    <property type="evidence" value="ECO:0007669"/>
    <property type="project" value="UniProtKB-EC"/>
</dbReference>
<dbReference type="Gene3D" id="3.40.50.300">
    <property type="entry name" value="P-loop containing nucleotide triphosphate hydrolases"/>
    <property type="match status" value="1"/>
</dbReference>
<keyword evidence="16" id="KW-1185">Reference proteome</keyword>
<dbReference type="SMART" id="SM00382">
    <property type="entry name" value="AAA"/>
    <property type="match status" value="1"/>
</dbReference>
<accession>A0A1H4LPZ6</accession>
<dbReference type="InterPro" id="IPR007693">
    <property type="entry name" value="DNA_helicase_DnaB-like_N"/>
</dbReference>
<keyword evidence="4 12" id="KW-0547">Nucleotide-binding</keyword>
<dbReference type="GO" id="GO:0005524">
    <property type="term" value="F:ATP binding"/>
    <property type="evidence" value="ECO:0007669"/>
    <property type="project" value="UniProtKB-UniRule"/>
</dbReference>
<feature type="region of interest" description="Disordered" evidence="13">
    <location>
        <begin position="439"/>
        <end position="475"/>
    </location>
</feature>
<dbReference type="InterPro" id="IPR007694">
    <property type="entry name" value="DNA_helicase_DnaB-like_C"/>
</dbReference>
<dbReference type="PANTHER" id="PTHR30153:SF2">
    <property type="entry name" value="REPLICATIVE DNA HELICASE"/>
    <property type="match status" value="1"/>
</dbReference>
<dbReference type="PROSITE" id="PS51199">
    <property type="entry name" value="SF4_HELICASE"/>
    <property type="match status" value="1"/>
</dbReference>
<proteinExistence type="inferred from homology"/>
<dbReference type="GO" id="GO:0016887">
    <property type="term" value="F:ATP hydrolysis activity"/>
    <property type="evidence" value="ECO:0007669"/>
    <property type="project" value="RHEA"/>
</dbReference>
<dbReference type="CDD" id="cd00984">
    <property type="entry name" value="DnaB_C"/>
    <property type="match status" value="1"/>
</dbReference>
<dbReference type="Pfam" id="PF03796">
    <property type="entry name" value="DnaB_C"/>
    <property type="match status" value="1"/>
</dbReference>
<dbReference type="GO" id="GO:0005829">
    <property type="term" value="C:cytosol"/>
    <property type="evidence" value="ECO:0007669"/>
    <property type="project" value="TreeGrafter"/>
</dbReference>
<dbReference type="GO" id="GO:0006269">
    <property type="term" value="P:DNA replication, synthesis of primer"/>
    <property type="evidence" value="ECO:0007669"/>
    <property type="project" value="UniProtKB-UniRule"/>
</dbReference>
<evidence type="ECO:0000256" key="3">
    <source>
        <dbReference type="ARBA" id="ARBA00022705"/>
    </source>
</evidence>
<dbReference type="Proteomes" id="UP000198982">
    <property type="component" value="Unassembled WGS sequence"/>
</dbReference>
<protein>
    <recommendedName>
        <fullName evidence="11 12">Replicative DNA helicase</fullName>
        <ecNumber evidence="11 12">5.6.2.3</ecNumber>
    </recommendedName>
</protein>
<dbReference type="NCBIfam" id="TIGR00665">
    <property type="entry name" value="DnaB"/>
    <property type="match status" value="1"/>
</dbReference>
<evidence type="ECO:0000256" key="5">
    <source>
        <dbReference type="ARBA" id="ARBA00022801"/>
    </source>
</evidence>
<comment type="similarity">
    <text evidence="1 12">Belongs to the helicase family. DnaB subfamily.</text>
</comment>
<evidence type="ECO:0000256" key="10">
    <source>
        <dbReference type="ARBA" id="ARBA00048954"/>
    </source>
</evidence>
<dbReference type="PANTHER" id="PTHR30153">
    <property type="entry name" value="REPLICATIVE DNA HELICASE DNAB"/>
    <property type="match status" value="1"/>
</dbReference>
<dbReference type="Gene3D" id="1.10.860.10">
    <property type="entry name" value="DNAb Helicase, Chain A"/>
    <property type="match status" value="1"/>
</dbReference>
<keyword evidence="5 12" id="KW-0378">Hydrolase</keyword>
<keyword evidence="9" id="KW-0413">Isomerase</keyword>
<evidence type="ECO:0000256" key="4">
    <source>
        <dbReference type="ARBA" id="ARBA00022741"/>
    </source>
</evidence>
<dbReference type="InterPro" id="IPR036185">
    <property type="entry name" value="DNA_heli_DnaB-like_N_sf"/>
</dbReference>
<evidence type="ECO:0000256" key="12">
    <source>
        <dbReference type="RuleBase" id="RU362085"/>
    </source>
</evidence>
<evidence type="ECO:0000256" key="7">
    <source>
        <dbReference type="ARBA" id="ARBA00022840"/>
    </source>
</evidence>
<keyword evidence="6 12" id="KW-0347">Helicase</keyword>
<name>A0A1H4LPZ6_9PSED</name>
<dbReference type="EC" id="5.6.2.3" evidence="11 12"/>
<gene>
    <name evidence="15" type="ORF">SAMN05216178_2029</name>
</gene>